<dbReference type="EMBL" id="JASNQZ010000012">
    <property type="protein sequence ID" value="KAL0948965.1"/>
    <property type="molecule type" value="Genomic_DNA"/>
</dbReference>
<dbReference type="Proteomes" id="UP001556367">
    <property type="component" value="Unassembled WGS sequence"/>
</dbReference>
<feature type="region of interest" description="Disordered" evidence="1">
    <location>
        <begin position="479"/>
        <end position="501"/>
    </location>
</feature>
<evidence type="ECO:0000259" key="3">
    <source>
        <dbReference type="PROSITE" id="PS50181"/>
    </source>
</evidence>
<dbReference type="Pfam" id="PF12937">
    <property type="entry name" value="F-box-like"/>
    <property type="match status" value="1"/>
</dbReference>
<name>A0ABR3J004_9AGAR</name>
<keyword evidence="2" id="KW-0732">Signal</keyword>
<accession>A0ABR3J004</accession>
<dbReference type="InterPro" id="IPR001810">
    <property type="entry name" value="F-box_dom"/>
</dbReference>
<dbReference type="SUPFAM" id="SSF81383">
    <property type="entry name" value="F-box domain"/>
    <property type="match status" value="1"/>
</dbReference>
<evidence type="ECO:0000313" key="5">
    <source>
        <dbReference type="Proteomes" id="UP001556367"/>
    </source>
</evidence>
<reference evidence="5" key="1">
    <citation type="submission" date="2024-06" db="EMBL/GenBank/DDBJ databases">
        <title>Multi-omics analyses provide insights into the biosynthesis of the anticancer antibiotic pleurotin in Hohenbuehelia grisea.</title>
        <authorList>
            <person name="Weaver J.A."/>
            <person name="Alberti F."/>
        </authorList>
    </citation>
    <scope>NUCLEOTIDE SEQUENCE [LARGE SCALE GENOMIC DNA]</scope>
    <source>
        <strain evidence="5">T-177</strain>
    </source>
</reference>
<organism evidence="4 5">
    <name type="scientific">Hohenbuehelia grisea</name>
    <dbReference type="NCBI Taxonomy" id="104357"/>
    <lineage>
        <taxon>Eukaryota</taxon>
        <taxon>Fungi</taxon>
        <taxon>Dikarya</taxon>
        <taxon>Basidiomycota</taxon>
        <taxon>Agaricomycotina</taxon>
        <taxon>Agaricomycetes</taxon>
        <taxon>Agaricomycetidae</taxon>
        <taxon>Agaricales</taxon>
        <taxon>Pleurotineae</taxon>
        <taxon>Pleurotaceae</taxon>
        <taxon>Hohenbuehelia</taxon>
    </lineage>
</organism>
<proteinExistence type="predicted"/>
<feature type="chain" id="PRO_5047208018" description="F-box domain-containing protein" evidence="2">
    <location>
        <begin position="23"/>
        <end position="501"/>
    </location>
</feature>
<feature type="compositionally biased region" description="Acidic residues" evidence="1">
    <location>
        <begin position="485"/>
        <end position="501"/>
    </location>
</feature>
<gene>
    <name evidence="4" type="ORF">HGRIS_009068</name>
</gene>
<sequence>MATLRHTLLAALSLPLSTPLMGNDELCSLSAMRPFTAGPWLLCKADDTADIAAIILSNLLSSPYLPPTTFRPRDLENMANLLIEKHSMWRKLHFGERFPWLSDPSTQKWDGFEDFIAIGHFSEDGEAPLLHWGDEDDGVKLYRRPRGRECIVRRVNHRDAWCAFPLYWDDEVGKWQEGWSVISPYNGNTNIGCLKAPLMYLKAWIQWGVLPPRSYAFPHDPEPLSVEAELYEIVNSRDTAERENGALGLIDYGGMEINFHNYYQDTYKLAWDKYQSTRHLERAIRDGMSGDDLMIALSRDFGAWMCVRTDVWPTSSARGPLIHLNDDCHSTSAFHSLPTEILVSILSHLSVHHYAPLLSVSRSVRYLCLNGVFDATVKHEILVADGSLRWILPVTTMSGEEEAFHAACLTWLPPSRQTSPNECSVTPIHQEHFPHFAFIREAWMQDSMRNRRRLWSITKQFEQLWWDYRTEGWRNDVFVPKPLPDEDSDDDYQSEDGLEAH</sequence>
<protein>
    <recommendedName>
        <fullName evidence="3">F-box domain-containing protein</fullName>
    </recommendedName>
</protein>
<feature type="domain" description="F-box" evidence="3">
    <location>
        <begin position="331"/>
        <end position="380"/>
    </location>
</feature>
<evidence type="ECO:0000313" key="4">
    <source>
        <dbReference type="EMBL" id="KAL0948965.1"/>
    </source>
</evidence>
<dbReference type="PROSITE" id="PS50181">
    <property type="entry name" value="FBOX"/>
    <property type="match status" value="1"/>
</dbReference>
<dbReference type="InterPro" id="IPR036047">
    <property type="entry name" value="F-box-like_dom_sf"/>
</dbReference>
<feature type="signal peptide" evidence="2">
    <location>
        <begin position="1"/>
        <end position="22"/>
    </location>
</feature>
<evidence type="ECO:0000256" key="1">
    <source>
        <dbReference type="SAM" id="MobiDB-lite"/>
    </source>
</evidence>
<evidence type="ECO:0000256" key="2">
    <source>
        <dbReference type="SAM" id="SignalP"/>
    </source>
</evidence>
<comment type="caution">
    <text evidence="4">The sequence shown here is derived from an EMBL/GenBank/DDBJ whole genome shotgun (WGS) entry which is preliminary data.</text>
</comment>
<keyword evidence="5" id="KW-1185">Reference proteome</keyword>